<dbReference type="EMBL" id="QXFU01004208">
    <property type="protein sequence ID" value="KAE8970060.1"/>
    <property type="molecule type" value="Genomic_DNA"/>
</dbReference>
<dbReference type="OrthoDB" id="113979at2759"/>
<reference evidence="5 7" key="1">
    <citation type="submission" date="2018-09" db="EMBL/GenBank/DDBJ databases">
        <title>Genomic investigation of the strawberry pathogen Phytophthora fragariae indicates pathogenicity is determined by transcriptional variation in three key races.</title>
        <authorList>
            <person name="Adams T.M."/>
            <person name="Armitage A.D."/>
            <person name="Sobczyk M.K."/>
            <person name="Bates H.J."/>
            <person name="Dunwell J.M."/>
            <person name="Nellist C.F."/>
            <person name="Harrison R.J."/>
        </authorList>
    </citation>
    <scope>NUCLEOTIDE SEQUENCE [LARGE SCALE GENOMIC DNA]</scope>
    <source>
        <strain evidence="3 5">SCRP249</strain>
        <strain evidence="2 7">SCRP324</strain>
        <strain evidence="4 6">SCRP333</strain>
    </source>
</reference>
<evidence type="ECO:0000313" key="2">
    <source>
        <dbReference type="EMBL" id="KAE8970060.1"/>
    </source>
</evidence>
<evidence type="ECO:0000256" key="1">
    <source>
        <dbReference type="SAM" id="Phobius"/>
    </source>
</evidence>
<feature type="transmembrane region" description="Helical" evidence="1">
    <location>
        <begin position="135"/>
        <end position="159"/>
    </location>
</feature>
<keyword evidence="6" id="KW-1185">Reference proteome</keyword>
<evidence type="ECO:0000313" key="4">
    <source>
        <dbReference type="EMBL" id="KAE9279183.1"/>
    </source>
</evidence>
<evidence type="ECO:0000313" key="6">
    <source>
        <dbReference type="Proteomes" id="UP000434957"/>
    </source>
</evidence>
<dbReference type="AlphaFoldDB" id="A0A6A3HM05"/>
<protein>
    <recommendedName>
        <fullName evidence="8">Intimal thickness related receptor IRP domain-containing protein</fullName>
    </recommendedName>
</protein>
<dbReference type="EMBL" id="QXFV01004258">
    <property type="protein sequence ID" value="KAE8970711.1"/>
    <property type="molecule type" value="Genomic_DNA"/>
</dbReference>
<dbReference type="Proteomes" id="UP000435112">
    <property type="component" value="Unassembled WGS sequence"/>
</dbReference>
<proteinExistence type="predicted"/>
<feature type="transmembrane region" description="Helical" evidence="1">
    <location>
        <begin position="102"/>
        <end position="129"/>
    </location>
</feature>
<evidence type="ECO:0000313" key="5">
    <source>
        <dbReference type="Proteomes" id="UP000429607"/>
    </source>
</evidence>
<name>A0A6A3HM05_9STRA</name>
<sequence length="307" mass="34639">MTITQDDMDSLARTLFIPVMLVLDSAMFQYLVMAYYSRRQEPRVRLLLLASFLGFATQVYSHESKEMALELNDISETSLQLTFLTQISLIGRAVCSKVKVRCIYWFTCVAEVLVGLCWLDVVCTILEVANVIEGTVFHLGGNVLESISLLFVLVFRFYYLSLMNGFRNVLVERKLDISLYVLLVLHEYPFMILEHKTGVSWEFAQGIFNRIMIVACIVQNLRQKALPSSGSSYSAKSRKYSISSIPIRLKAQSLMLKSAIASKSGSFRSYQAPRESSKIVVSSSKWVESFGPSANTINHAGIVEIFE</sequence>
<keyword evidence="1" id="KW-0472">Membrane</keyword>
<keyword evidence="1" id="KW-1133">Transmembrane helix</keyword>
<accession>A0A6A3HM05</accession>
<organism evidence="3 5">
    <name type="scientific">Phytophthora rubi</name>
    <dbReference type="NCBI Taxonomy" id="129364"/>
    <lineage>
        <taxon>Eukaryota</taxon>
        <taxon>Sar</taxon>
        <taxon>Stramenopiles</taxon>
        <taxon>Oomycota</taxon>
        <taxon>Peronosporomycetes</taxon>
        <taxon>Peronosporales</taxon>
        <taxon>Peronosporaceae</taxon>
        <taxon>Phytophthora</taxon>
    </lineage>
</organism>
<feature type="transmembrane region" description="Helical" evidence="1">
    <location>
        <begin position="15"/>
        <end position="37"/>
    </location>
</feature>
<keyword evidence="1" id="KW-0812">Transmembrane</keyword>
<dbReference type="EMBL" id="QXFT01004249">
    <property type="protein sequence ID" value="KAE9279183.1"/>
    <property type="molecule type" value="Genomic_DNA"/>
</dbReference>
<comment type="caution">
    <text evidence="3">The sequence shown here is derived from an EMBL/GenBank/DDBJ whole genome shotgun (WGS) entry which is preliminary data.</text>
</comment>
<evidence type="ECO:0008006" key="8">
    <source>
        <dbReference type="Google" id="ProtNLM"/>
    </source>
</evidence>
<dbReference type="Proteomes" id="UP000429607">
    <property type="component" value="Unassembled WGS sequence"/>
</dbReference>
<dbReference type="Proteomes" id="UP000434957">
    <property type="component" value="Unassembled WGS sequence"/>
</dbReference>
<evidence type="ECO:0000313" key="7">
    <source>
        <dbReference type="Proteomes" id="UP000435112"/>
    </source>
</evidence>
<gene>
    <name evidence="3" type="ORF">PR001_g27123</name>
    <name evidence="2" type="ORF">PR002_g27235</name>
    <name evidence="4" type="ORF">PR003_g28300</name>
</gene>
<evidence type="ECO:0000313" key="3">
    <source>
        <dbReference type="EMBL" id="KAE8970711.1"/>
    </source>
</evidence>